<dbReference type="Proteomes" id="UP000625210">
    <property type="component" value="Unassembled WGS sequence"/>
</dbReference>
<dbReference type="Pfam" id="PF23451">
    <property type="entry name" value="Zn_ribbon_PaaD"/>
    <property type="match status" value="1"/>
</dbReference>
<proteinExistence type="predicted"/>
<reference evidence="2" key="1">
    <citation type="journal article" date="2014" name="Int. J. Syst. Evol. Microbiol.">
        <title>Complete genome sequence of Corynebacterium casei LMG S-19264T (=DSM 44701T), isolated from a smear-ripened cheese.</title>
        <authorList>
            <consortium name="US DOE Joint Genome Institute (JGI-PGF)"/>
            <person name="Walter F."/>
            <person name="Albersmeier A."/>
            <person name="Kalinowski J."/>
            <person name="Ruckert C."/>
        </authorList>
    </citation>
    <scope>NUCLEOTIDE SEQUENCE</scope>
    <source>
        <strain evidence="2">CGMCC 1.15179</strain>
    </source>
</reference>
<evidence type="ECO:0000259" key="1">
    <source>
        <dbReference type="Pfam" id="PF23451"/>
    </source>
</evidence>
<dbReference type="RefSeq" id="WP_188647042.1">
    <property type="nucleotide sequence ID" value="NZ_BMHQ01000003.1"/>
</dbReference>
<reference evidence="2" key="2">
    <citation type="submission" date="2020-09" db="EMBL/GenBank/DDBJ databases">
        <authorList>
            <person name="Sun Q."/>
            <person name="Zhou Y."/>
        </authorList>
    </citation>
    <scope>NUCLEOTIDE SEQUENCE</scope>
    <source>
        <strain evidence="2">CGMCC 1.15179</strain>
    </source>
</reference>
<dbReference type="AlphaFoldDB" id="A0A8J2VCQ8"/>
<protein>
    <recommendedName>
        <fullName evidence="1">PaaD zinc beta ribbon domain-containing protein</fullName>
    </recommendedName>
</protein>
<evidence type="ECO:0000313" key="3">
    <source>
        <dbReference type="Proteomes" id="UP000625210"/>
    </source>
</evidence>
<comment type="caution">
    <text evidence="2">The sequence shown here is derived from an EMBL/GenBank/DDBJ whole genome shotgun (WGS) entry which is preliminary data.</text>
</comment>
<name>A0A8J2VCQ8_9BACL</name>
<gene>
    <name evidence="2" type="ORF">GCM10011571_12720</name>
</gene>
<dbReference type="EMBL" id="BMHQ01000003">
    <property type="protein sequence ID" value="GGE12761.1"/>
    <property type="molecule type" value="Genomic_DNA"/>
</dbReference>
<sequence>MSDDRSSKPECPFCRSIDVSLYSPFGTAQLVRQYYCQSCRSVFEAVKWKKRDREGTGYS</sequence>
<keyword evidence="3" id="KW-1185">Reference proteome</keyword>
<evidence type="ECO:0000313" key="2">
    <source>
        <dbReference type="EMBL" id="GGE12761.1"/>
    </source>
</evidence>
<accession>A0A8J2VCQ8</accession>
<organism evidence="2 3">
    <name type="scientific">Marinithermofilum abyssi</name>
    <dbReference type="NCBI Taxonomy" id="1571185"/>
    <lineage>
        <taxon>Bacteria</taxon>
        <taxon>Bacillati</taxon>
        <taxon>Bacillota</taxon>
        <taxon>Bacilli</taxon>
        <taxon>Bacillales</taxon>
        <taxon>Thermoactinomycetaceae</taxon>
        <taxon>Marinithermofilum</taxon>
    </lineage>
</organism>
<feature type="domain" description="PaaD zinc beta ribbon" evidence="1">
    <location>
        <begin position="6"/>
        <end position="47"/>
    </location>
</feature>
<dbReference type="InterPro" id="IPR056572">
    <property type="entry name" value="Zn_ribbon_PaaD"/>
</dbReference>